<dbReference type="RefSeq" id="WP_088621254.1">
    <property type="nucleotide sequence ID" value="NZ_CP022129.1"/>
</dbReference>
<keyword evidence="1" id="KW-0472">Membrane</keyword>
<evidence type="ECO:0000256" key="1">
    <source>
        <dbReference type="SAM" id="Phobius"/>
    </source>
</evidence>
<dbReference type="AlphaFoldDB" id="A0A1Z4C4F1"/>
<keyword evidence="1" id="KW-0812">Transmembrane</keyword>
<gene>
    <name evidence="2" type="ORF">CEK71_21260</name>
</gene>
<accession>A0A1Z4C4F1</accession>
<name>A0A1Z4C4F1_9GAMM</name>
<feature type="transmembrane region" description="Helical" evidence="1">
    <location>
        <begin position="7"/>
        <end position="30"/>
    </location>
</feature>
<keyword evidence="3" id="KW-1185">Reference proteome</keyword>
<evidence type="ECO:0000313" key="3">
    <source>
        <dbReference type="Proteomes" id="UP000197019"/>
    </source>
</evidence>
<protein>
    <submittedName>
        <fullName evidence="2">Uncharacterized protein</fullName>
    </submittedName>
</protein>
<dbReference type="EMBL" id="CP022129">
    <property type="protein sequence ID" value="ASF48385.1"/>
    <property type="molecule type" value="Genomic_DNA"/>
</dbReference>
<sequence>MNKRFPVLSAISSILRFFGWAIALIGSIYFLSQKSYGFIVLNVVTGLFVVAFGESIGVLFAIEENTRTAANSTGIKWPRYVVKM</sequence>
<evidence type="ECO:0000313" key="2">
    <source>
        <dbReference type="EMBL" id="ASF48385.1"/>
    </source>
</evidence>
<organism evidence="2 3">
    <name type="scientific">Methylovulum psychrotolerans</name>
    <dbReference type="NCBI Taxonomy" id="1704499"/>
    <lineage>
        <taxon>Bacteria</taxon>
        <taxon>Pseudomonadati</taxon>
        <taxon>Pseudomonadota</taxon>
        <taxon>Gammaproteobacteria</taxon>
        <taxon>Methylococcales</taxon>
        <taxon>Methylococcaceae</taxon>
        <taxon>Methylovulum</taxon>
    </lineage>
</organism>
<dbReference type="Proteomes" id="UP000197019">
    <property type="component" value="Chromosome"/>
</dbReference>
<proteinExistence type="predicted"/>
<dbReference type="KEGG" id="mpsy:CEK71_21260"/>
<keyword evidence="1" id="KW-1133">Transmembrane helix</keyword>
<reference evidence="2 3" key="1">
    <citation type="submission" date="2017-06" db="EMBL/GenBank/DDBJ databases">
        <title>Genome Sequencing of the methanotroph Methylovulum psychrotolerants str. HV10-M2 isolated from a high-altitude environment.</title>
        <authorList>
            <person name="Mateos-Rivera A."/>
        </authorList>
    </citation>
    <scope>NUCLEOTIDE SEQUENCE [LARGE SCALE GENOMIC DNA]</scope>
    <source>
        <strain evidence="2 3">HV10_M2</strain>
    </source>
</reference>
<feature type="transmembrane region" description="Helical" evidence="1">
    <location>
        <begin position="36"/>
        <end position="62"/>
    </location>
</feature>